<dbReference type="SUPFAM" id="SSF56645">
    <property type="entry name" value="Acyl-CoA dehydrogenase NM domain-like"/>
    <property type="match status" value="1"/>
</dbReference>
<protein>
    <submittedName>
        <fullName evidence="4">Flavin-dependent monooxygenase</fullName>
    </submittedName>
</protein>
<dbReference type="RefSeq" id="WP_160586296.1">
    <property type="nucleotide sequence ID" value="NZ_BMHN01000001.1"/>
</dbReference>
<evidence type="ECO:0000313" key="5">
    <source>
        <dbReference type="Proteomes" id="UP000470384"/>
    </source>
</evidence>
<dbReference type="InterPro" id="IPR036250">
    <property type="entry name" value="AcylCo_DH-like_C"/>
</dbReference>
<name>A0A845Q5G4_9HYPH</name>
<feature type="domain" description="Acyl-CoA dehydrogenase/oxidase N-terminal" evidence="2">
    <location>
        <begin position="25"/>
        <end position="99"/>
    </location>
</feature>
<dbReference type="PANTHER" id="PTHR43884:SF25">
    <property type="entry name" value="ACYL-COA DEHYDROGENASE YDBM-RELATED"/>
    <property type="match status" value="1"/>
</dbReference>
<dbReference type="GO" id="GO:0050660">
    <property type="term" value="F:flavin adenine dinucleotide binding"/>
    <property type="evidence" value="ECO:0007669"/>
    <property type="project" value="InterPro"/>
</dbReference>
<dbReference type="Pfam" id="PF02771">
    <property type="entry name" value="Acyl-CoA_dh_N"/>
    <property type="match status" value="1"/>
</dbReference>
<dbReference type="GO" id="GO:0003995">
    <property type="term" value="F:acyl-CoA dehydrogenase activity"/>
    <property type="evidence" value="ECO:0007669"/>
    <property type="project" value="TreeGrafter"/>
</dbReference>
<dbReference type="PANTHER" id="PTHR43884">
    <property type="entry name" value="ACYL-COA DEHYDROGENASE"/>
    <property type="match status" value="1"/>
</dbReference>
<keyword evidence="5" id="KW-1185">Reference proteome</keyword>
<dbReference type="Gene3D" id="1.20.140.10">
    <property type="entry name" value="Butyryl-CoA Dehydrogenase, subunit A, domain 3"/>
    <property type="match status" value="1"/>
</dbReference>
<evidence type="ECO:0000259" key="3">
    <source>
        <dbReference type="Pfam" id="PF08028"/>
    </source>
</evidence>
<dbReference type="AlphaFoldDB" id="A0A845Q5G4"/>
<proteinExistence type="predicted"/>
<dbReference type="GO" id="GO:0004497">
    <property type="term" value="F:monooxygenase activity"/>
    <property type="evidence" value="ECO:0007669"/>
    <property type="project" value="UniProtKB-KW"/>
</dbReference>
<dbReference type="PIRSF" id="PIRSF016578">
    <property type="entry name" value="HsaA"/>
    <property type="match status" value="1"/>
</dbReference>
<dbReference type="InterPro" id="IPR009100">
    <property type="entry name" value="AcylCoA_DH/oxidase_NM_dom_sf"/>
</dbReference>
<organism evidence="4 5">
    <name type="scientific">Pyruvatibacter mobilis</name>
    <dbReference type="NCBI Taxonomy" id="1712261"/>
    <lineage>
        <taxon>Bacteria</taxon>
        <taxon>Pseudomonadati</taxon>
        <taxon>Pseudomonadota</taxon>
        <taxon>Alphaproteobacteria</taxon>
        <taxon>Hyphomicrobiales</taxon>
        <taxon>Parvibaculaceae</taxon>
        <taxon>Pyruvatibacter</taxon>
    </lineage>
</organism>
<dbReference type="Gene3D" id="2.40.110.10">
    <property type="entry name" value="Butyryl-CoA Dehydrogenase, subunit A, domain 2"/>
    <property type="match status" value="1"/>
</dbReference>
<dbReference type="InterPro" id="IPR037069">
    <property type="entry name" value="AcylCoA_DH/ox_N_sf"/>
</dbReference>
<dbReference type="InterPro" id="IPR013107">
    <property type="entry name" value="Acyl-CoA_DH_C"/>
</dbReference>
<reference evidence="4 5" key="1">
    <citation type="journal article" date="2016" name="Int. J. Syst. Evol. Microbiol.">
        <title>Pyruvatibacter mobilis gen. nov., sp. nov., a marine bacterium from the culture broth of Picochlorum sp. 122.</title>
        <authorList>
            <person name="Wang G."/>
            <person name="Tang M."/>
            <person name="Wu H."/>
            <person name="Dai S."/>
            <person name="Li T."/>
            <person name="Chen C."/>
            <person name="He H."/>
            <person name="Fan J."/>
            <person name="Xiang W."/>
            <person name="Li X."/>
        </authorList>
    </citation>
    <scope>NUCLEOTIDE SEQUENCE [LARGE SCALE GENOMIC DNA]</scope>
    <source>
        <strain evidence="4 5">GYP-11</strain>
    </source>
</reference>
<keyword evidence="4" id="KW-0503">Monooxygenase</keyword>
<dbReference type="SUPFAM" id="SSF47203">
    <property type="entry name" value="Acyl-CoA dehydrogenase C-terminal domain-like"/>
    <property type="match status" value="1"/>
</dbReference>
<dbReference type="Gene3D" id="1.10.540.10">
    <property type="entry name" value="Acyl-CoA dehydrogenase/oxidase, N-terminal domain"/>
    <property type="match status" value="1"/>
</dbReference>
<dbReference type="Pfam" id="PF08028">
    <property type="entry name" value="Acyl-CoA_dh_2"/>
    <property type="match status" value="1"/>
</dbReference>
<dbReference type="Proteomes" id="UP000470384">
    <property type="component" value="Unassembled WGS sequence"/>
</dbReference>
<keyword evidence="1" id="KW-0560">Oxidoreductase</keyword>
<feature type="domain" description="Acyl-CoA dehydrogenase C-terminal" evidence="3">
    <location>
        <begin position="245"/>
        <end position="376"/>
    </location>
</feature>
<dbReference type="GeneID" id="300656193"/>
<evidence type="ECO:0000313" key="4">
    <source>
        <dbReference type="EMBL" id="NBG94138.1"/>
    </source>
</evidence>
<comment type="caution">
    <text evidence="4">The sequence shown here is derived from an EMBL/GenBank/DDBJ whole genome shotgun (WGS) entry which is preliminary data.</text>
</comment>
<sequence>MATDTATIVTHPTTADGLVAAAHSFSAELRDRAAEIEAARQLPQDIADRFARTGFYRMAVPKALGGLEATPRQIAAVIDALAQADGSAAWCVMIGSTTGLTAAYLAPDAAARIYGDDPDTITAGVFAPMGKAELEGETARVSGRWAWGSGSHNAQWVFGGARLITGGEPVLDERGAPRTQMFAMRAADLTLHDNWDPSGLAGSGSSDFEAAGVQVPVGHGADITRPPANDNPLYAFPVFGLLAVGIASVATGLARQAINEIIEMGGGKVPQGSRKTLAHRPQAQAELAQAEAELRAARAFLTEAVDTAWDTAASQGAIPVEMRRDIRLAATHATTASARVVDRMYLIGGGSSVHRKAPIQRAFRDVHVATQHMMTAPATWELTGRLLFGLETDTTTL</sequence>
<dbReference type="InterPro" id="IPR046373">
    <property type="entry name" value="Acyl-CoA_Oxase/DH_mid-dom_sf"/>
</dbReference>
<dbReference type="OrthoDB" id="7316074at2"/>
<evidence type="ECO:0000259" key="2">
    <source>
        <dbReference type="Pfam" id="PF02771"/>
    </source>
</evidence>
<accession>A0A845Q5G4</accession>
<gene>
    <name evidence="4" type="ORF">GTQ45_00160</name>
</gene>
<evidence type="ECO:0000256" key="1">
    <source>
        <dbReference type="ARBA" id="ARBA00023002"/>
    </source>
</evidence>
<dbReference type="InterPro" id="IPR013786">
    <property type="entry name" value="AcylCoA_DH/ox_N"/>
</dbReference>
<dbReference type="EMBL" id="WXYQ01000001">
    <property type="protein sequence ID" value="NBG94138.1"/>
    <property type="molecule type" value="Genomic_DNA"/>
</dbReference>